<organism evidence="6 7">
    <name type="scientific">Zostera marina</name>
    <name type="common">Eelgrass</name>
    <dbReference type="NCBI Taxonomy" id="29655"/>
    <lineage>
        <taxon>Eukaryota</taxon>
        <taxon>Viridiplantae</taxon>
        <taxon>Streptophyta</taxon>
        <taxon>Embryophyta</taxon>
        <taxon>Tracheophyta</taxon>
        <taxon>Spermatophyta</taxon>
        <taxon>Magnoliopsida</taxon>
        <taxon>Liliopsida</taxon>
        <taxon>Zosteraceae</taxon>
        <taxon>Zostera</taxon>
    </lineage>
</organism>
<evidence type="ECO:0000313" key="6">
    <source>
        <dbReference type="EMBL" id="KMZ76062.1"/>
    </source>
</evidence>
<dbReference type="PANTHER" id="PTHR13194">
    <property type="entry name" value="COMPLEX I INTERMEDIATE-ASSOCIATED PROTEIN 30"/>
    <property type="match status" value="1"/>
</dbReference>
<dbReference type="Proteomes" id="UP000036987">
    <property type="component" value="Unassembled WGS sequence"/>
</dbReference>
<evidence type="ECO:0000256" key="4">
    <source>
        <dbReference type="ARBA" id="ARBA00023186"/>
    </source>
</evidence>
<dbReference type="InterPro" id="IPR013857">
    <property type="entry name" value="NADH-UbQ_OxRdtase-assoc_prot30"/>
</dbReference>
<dbReference type="Pfam" id="PF08547">
    <property type="entry name" value="CIA30"/>
    <property type="match status" value="1"/>
</dbReference>
<sequence length="229" mass="25614">MSRFKNFLQTSVDATKRALTWNVENLMPPAEKIIFNFGSKEELQKWHLYSDSQYGGLSSASLETKDCGIGFRGVFSGNLSSDVAPEARLKINRSGFCGMRSKKFNGFIDLDSYDTIMMKVKGDGRSYISTIYTENWVNSPGKEEDNSWQAFLFVPKGDWHIAKIPLDDYLPTWRGSIIDANMEMNPARVVGMSLSVNAEGGIPGTKIGTGDFQLEIDCIKAISCRFCRN</sequence>
<dbReference type="PANTHER" id="PTHR13194:SF18">
    <property type="entry name" value="COMPLEX I INTERMEDIATE-ASSOCIATED PROTEIN 30, MITOCHONDRIAL"/>
    <property type="match status" value="1"/>
</dbReference>
<comment type="subcellular location">
    <subcellularLocation>
        <location evidence="1">Mitochondrion</location>
    </subcellularLocation>
</comment>
<comment type="similarity">
    <text evidence="2">Belongs to the CIA30 family.</text>
</comment>
<evidence type="ECO:0000256" key="2">
    <source>
        <dbReference type="ARBA" id="ARBA00007884"/>
    </source>
</evidence>
<dbReference type="STRING" id="29655.A0A0K9Q5Y0"/>
<dbReference type="GO" id="GO:0051082">
    <property type="term" value="F:unfolded protein binding"/>
    <property type="evidence" value="ECO:0000318"/>
    <property type="project" value="GO_Central"/>
</dbReference>
<dbReference type="SUPFAM" id="SSF49785">
    <property type="entry name" value="Galactose-binding domain-like"/>
    <property type="match status" value="1"/>
</dbReference>
<dbReference type="OMA" id="KRTGYAN"/>
<dbReference type="GO" id="GO:0032981">
    <property type="term" value="P:mitochondrial respiratory chain complex I assembly"/>
    <property type="evidence" value="ECO:0000318"/>
    <property type="project" value="GO_Central"/>
</dbReference>
<proteinExistence type="inferred from homology"/>
<reference evidence="7" key="1">
    <citation type="journal article" date="2016" name="Nature">
        <title>The genome of the seagrass Zostera marina reveals angiosperm adaptation to the sea.</title>
        <authorList>
            <person name="Olsen J.L."/>
            <person name="Rouze P."/>
            <person name="Verhelst B."/>
            <person name="Lin Y.-C."/>
            <person name="Bayer T."/>
            <person name="Collen J."/>
            <person name="Dattolo E."/>
            <person name="De Paoli E."/>
            <person name="Dittami S."/>
            <person name="Maumus F."/>
            <person name="Michel G."/>
            <person name="Kersting A."/>
            <person name="Lauritano C."/>
            <person name="Lohaus R."/>
            <person name="Toepel M."/>
            <person name="Tonon T."/>
            <person name="Vanneste K."/>
            <person name="Amirebrahimi M."/>
            <person name="Brakel J."/>
            <person name="Bostroem C."/>
            <person name="Chovatia M."/>
            <person name="Grimwood J."/>
            <person name="Jenkins J.W."/>
            <person name="Jueterbock A."/>
            <person name="Mraz A."/>
            <person name="Stam W.T."/>
            <person name="Tice H."/>
            <person name="Bornberg-Bauer E."/>
            <person name="Green P.J."/>
            <person name="Pearson G.A."/>
            <person name="Procaccini G."/>
            <person name="Duarte C.M."/>
            <person name="Schmutz J."/>
            <person name="Reusch T.B.H."/>
            <person name="Van de Peer Y."/>
        </authorList>
    </citation>
    <scope>NUCLEOTIDE SEQUENCE [LARGE SCALE GENOMIC DNA]</scope>
    <source>
        <strain evidence="7">cv. Finnish</strain>
    </source>
</reference>
<comment type="caution">
    <text evidence="6">The sequence shown here is derived from an EMBL/GenBank/DDBJ whole genome shotgun (WGS) entry which is preliminary data.</text>
</comment>
<keyword evidence="7" id="KW-1185">Reference proteome</keyword>
<keyword evidence="3" id="KW-0496">Mitochondrion</keyword>
<evidence type="ECO:0000256" key="3">
    <source>
        <dbReference type="ARBA" id="ARBA00023128"/>
    </source>
</evidence>
<gene>
    <name evidence="6" type="ORF">ZOSMA_107G00600</name>
</gene>
<keyword evidence="4" id="KW-0143">Chaperone</keyword>
<feature type="domain" description="NADH:ubiquinone oxidoreductase intermediate-associated protein 30" evidence="5">
    <location>
        <begin position="35"/>
        <end position="216"/>
    </location>
</feature>
<name>A0A0K9Q5Y0_ZOSMR</name>
<dbReference type="InterPro" id="IPR008979">
    <property type="entry name" value="Galactose-bd-like_sf"/>
</dbReference>
<evidence type="ECO:0000313" key="7">
    <source>
        <dbReference type="Proteomes" id="UP000036987"/>
    </source>
</evidence>
<dbReference type="GO" id="GO:0005739">
    <property type="term" value="C:mitochondrion"/>
    <property type="evidence" value="ECO:0000318"/>
    <property type="project" value="GO_Central"/>
</dbReference>
<accession>A0A0K9Q5Y0</accession>
<evidence type="ECO:0000259" key="5">
    <source>
        <dbReference type="Pfam" id="PF08547"/>
    </source>
</evidence>
<keyword evidence="6" id="KW-0830">Ubiquinone</keyword>
<evidence type="ECO:0000256" key="1">
    <source>
        <dbReference type="ARBA" id="ARBA00004173"/>
    </source>
</evidence>
<dbReference type="InterPro" id="IPR039131">
    <property type="entry name" value="NDUFAF1"/>
</dbReference>
<protein>
    <submittedName>
        <fullName evidence="6">NADH:ubiquinone oxidoreductase complex I intermediate-associatedprotein 30</fullName>
    </submittedName>
</protein>
<dbReference type="EMBL" id="LFYR01000090">
    <property type="protein sequence ID" value="KMZ76062.1"/>
    <property type="molecule type" value="Genomic_DNA"/>
</dbReference>
<dbReference type="GO" id="GO:0006120">
    <property type="term" value="P:mitochondrial electron transport, NADH to ubiquinone"/>
    <property type="evidence" value="ECO:0000318"/>
    <property type="project" value="GO_Central"/>
</dbReference>
<dbReference type="AlphaFoldDB" id="A0A0K9Q5Y0"/>
<dbReference type="OrthoDB" id="42561at2759"/>